<dbReference type="OrthoDB" id="4951845at2759"/>
<accession>A0A1E3QAE8</accession>
<name>A0A1E3QAE8_LIPST</name>
<dbReference type="EMBL" id="KV454293">
    <property type="protein sequence ID" value="ODQ73977.1"/>
    <property type="molecule type" value="Genomic_DNA"/>
</dbReference>
<evidence type="ECO:0000259" key="1">
    <source>
        <dbReference type="Pfam" id="PF21056"/>
    </source>
</evidence>
<dbReference type="Proteomes" id="UP000094385">
    <property type="component" value="Unassembled WGS sequence"/>
</dbReference>
<keyword evidence="3" id="KW-1185">Reference proteome</keyword>
<sequence>MSLFESTFRQRPKIIKAASETRSLEGRQVLKQIGGNFIRTQEIIILQLKALSQNPDERAPNRNITAGENITKAMEFLSTRPNYLVRRLAVNNADAQIDGFVFAARENIITLRQRGYLTLFDSTYATNAHNYPLFTFMVRDEYGILIPCAHAIVQSEKSDIVCKALDKNCGPRTGDLGTY</sequence>
<dbReference type="AlphaFoldDB" id="A0A1E3QAE8"/>
<feature type="domain" description="ZSWIM1/3 RNaseH-like" evidence="1">
    <location>
        <begin position="90"/>
        <end position="166"/>
    </location>
</feature>
<evidence type="ECO:0000313" key="3">
    <source>
        <dbReference type="Proteomes" id="UP000094385"/>
    </source>
</evidence>
<proteinExistence type="predicted"/>
<dbReference type="Pfam" id="PF21056">
    <property type="entry name" value="ZSWIM1-3_RNaseH-like"/>
    <property type="match status" value="1"/>
</dbReference>
<reference evidence="2 3" key="1">
    <citation type="journal article" date="2016" name="Proc. Natl. Acad. Sci. U.S.A.">
        <title>Comparative genomics of biotechnologically important yeasts.</title>
        <authorList>
            <person name="Riley R."/>
            <person name="Haridas S."/>
            <person name="Wolfe K.H."/>
            <person name="Lopes M.R."/>
            <person name="Hittinger C.T."/>
            <person name="Goeker M."/>
            <person name="Salamov A.A."/>
            <person name="Wisecaver J.H."/>
            <person name="Long T.M."/>
            <person name="Calvey C.H."/>
            <person name="Aerts A.L."/>
            <person name="Barry K.W."/>
            <person name="Choi C."/>
            <person name="Clum A."/>
            <person name="Coughlan A.Y."/>
            <person name="Deshpande S."/>
            <person name="Douglass A.P."/>
            <person name="Hanson S.J."/>
            <person name="Klenk H.-P."/>
            <person name="LaButti K.M."/>
            <person name="Lapidus A."/>
            <person name="Lindquist E.A."/>
            <person name="Lipzen A.M."/>
            <person name="Meier-Kolthoff J.P."/>
            <person name="Ohm R.A."/>
            <person name="Otillar R.P."/>
            <person name="Pangilinan J.L."/>
            <person name="Peng Y."/>
            <person name="Rokas A."/>
            <person name="Rosa C.A."/>
            <person name="Scheuner C."/>
            <person name="Sibirny A.A."/>
            <person name="Slot J.C."/>
            <person name="Stielow J.B."/>
            <person name="Sun H."/>
            <person name="Kurtzman C.P."/>
            <person name="Blackwell M."/>
            <person name="Grigoriev I.V."/>
            <person name="Jeffries T.W."/>
        </authorList>
    </citation>
    <scope>NUCLEOTIDE SEQUENCE [LARGE SCALE GENOMIC DNA]</scope>
    <source>
        <strain evidence="2 3">NRRL Y-11557</strain>
    </source>
</reference>
<protein>
    <recommendedName>
        <fullName evidence="1">ZSWIM1/3 RNaseH-like domain-containing protein</fullName>
    </recommendedName>
</protein>
<gene>
    <name evidence="2" type="ORF">LIPSTDRAFT_63162</name>
</gene>
<evidence type="ECO:0000313" key="2">
    <source>
        <dbReference type="EMBL" id="ODQ73977.1"/>
    </source>
</evidence>
<dbReference type="InterPro" id="IPR048324">
    <property type="entry name" value="ZSWIM1-3_RNaseH-like"/>
</dbReference>
<organism evidence="2 3">
    <name type="scientific">Lipomyces starkeyi NRRL Y-11557</name>
    <dbReference type="NCBI Taxonomy" id="675824"/>
    <lineage>
        <taxon>Eukaryota</taxon>
        <taxon>Fungi</taxon>
        <taxon>Dikarya</taxon>
        <taxon>Ascomycota</taxon>
        <taxon>Saccharomycotina</taxon>
        <taxon>Lipomycetes</taxon>
        <taxon>Lipomycetales</taxon>
        <taxon>Lipomycetaceae</taxon>
        <taxon>Lipomyces</taxon>
    </lineage>
</organism>